<protein>
    <submittedName>
        <fullName evidence="2">Uncharacterized protein</fullName>
    </submittedName>
</protein>
<feature type="transmembrane region" description="Helical" evidence="1">
    <location>
        <begin position="6"/>
        <end position="22"/>
    </location>
</feature>
<feature type="transmembrane region" description="Helical" evidence="1">
    <location>
        <begin position="29"/>
        <end position="46"/>
    </location>
</feature>
<feature type="transmembrane region" description="Helical" evidence="1">
    <location>
        <begin position="291"/>
        <end position="309"/>
    </location>
</feature>
<organism evidence="2 3">
    <name type="scientific">Candidatus Egerieisoma faecipullorum</name>
    <dbReference type="NCBI Taxonomy" id="2840963"/>
    <lineage>
        <taxon>Bacteria</taxon>
        <taxon>Bacillati</taxon>
        <taxon>Bacillota</taxon>
        <taxon>Clostridia</taxon>
        <taxon>Eubacteriales</taxon>
        <taxon>Clostridiaceae</taxon>
        <taxon>Clostridiaceae incertae sedis</taxon>
        <taxon>Candidatus Egerieisoma</taxon>
    </lineage>
</organism>
<feature type="transmembrane region" description="Helical" evidence="1">
    <location>
        <begin position="190"/>
        <end position="213"/>
    </location>
</feature>
<gene>
    <name evidence="2" type="ORF">IAD50_06830</name>
</gene>
<evidence type="ECO:0000256" key="1">
    <source>
        <dbReference type="SAM" id="Phobius"/>
    </source>
</evidence>
<feature type="transmembrane region" description="Helical" evidence="1">
    <location>
        <begin position="329"/>
        <end position="350"/>
    </location>
</feature>
<evidence type="ECO:0000313" key="2">
    <source>
        <dbReference type="EMBL" id="HIU29992.1"/>
    </source>
</evidence>
<keyword evidence="1" id="KW-0472">Membrane</keyword>
<dbReference type="Proteomes" id="UP000824089">
    <property type="component" value="Unassembled WGS sequence"/>
</dbReference>
<feature type="transmembrane region" description="Helical" evidence="1">
    <location>
        <begin position="52"/>
        <end position="76"/>
    </location>
</feature>
<dbReference type="AlphaFoldDB" id="A0A9D1LB63"/>
<feature type="transmembrane region" description="Helical" evidence="1">
    <location>
        <begin position="362"/>
        <end position="383"/>
    </location>
</feature>
<feature type="transmembrane region" description="Helical" evidence="1">
    <location>
        <begin position="436"/>
        <end position="454"/>
    </location>
</feature>
<feature type="transmembrane region" description="Helical" evidence="1">
    <location>
        <begin position="99"/>
        <end position="119"/>
    </location>
</feature>
<feature type="transmembrane region" description="Helical" evidence="1">
    <location>
        <begin position="490"/>
        <end position="509"/>
    </location>
</feature>
<comment type="caution">
    <text evidence="2">The sequence shown here is derived from an EMBL/GenBank/DDBJ whole genome shotgun (WGS) entry which is preliminary data.</text>
</comment>
<dbReference type="EMBL" id="DVMM01000142">
    <property type="protein sequence ID" value="HIU29992.1"/>
    <property type="molecule type" value="Genomic_DNA"/>
</dbReference>
<reference evidence="2" key="1">
    <citation type="submission" date="2020-10" db="EMBL/GenBank/DDBJ databases">
        <authorList>
            <person name="Gilroy R."/>
        </authorList>
    </citation>
    <scope>NUCLEOTIDE SEQUENCE</scope>
    <source>
        <strain evidence="2">CHK195-4489</strain>
    </source>
</reference>
<proteinExistence type="predicted"/>
<keyword evidence="1" id="KW-0812">Transmembrane</keyword>
<reference evidence="2" key="2">
    <citation type="journal article" date="2021" name="PeerJ">
        <title>Extensive microbial diversity within the chicken gut microbiome revealed by metagenomics and culture.</title>
        <authorList>
            <person name="Gilroy R."/>
            <person name="Ravi A."/>
            <person name="Getino M."/>
            <person name="Pursley I."/>
            <person name="Horton D.L."/>
            <person name="Alikhan N.F."/>
            <person name="Baker D."/>
            <person name="Gharbi K."/>
            <person name="Hall N."/>
            <person name="Watson M."/>
            <person name="Adriaenssens E.M."/>
            <person name="Foster-Nyarko E."/>
            <person name="Jarju S."/>
            <person name="Secka A."/>
            <person name="Antonio M."/>
            <person name="Oren A."/>
            <person name="Chaudhuri R.R."/>
            <person name="La Ragione R."/>
            <person name="Hildebrand F."/>
            <person name="Pallen M.J."/>
        </authorList>
    </citation>
    <scope>NUCLEOTIDE SEQUENCE</scope>
    <source>
        <strain evidence="2">CHK195-4489</strain>
    </source>
</reference>
<feature type="transmembrane region" description="Helical" evidence="1">
    <location>
        <begin position="460"/>
        <end position="478"/>
    </location>
</feature>
<feature type="transmembrane region" description="Helical" evidence="1">
    <location>
        <begin position="403"/>
        <end position="424"/>
    </location>
</feature>
<accession>A0A9D1LB63</accession>
<sequence>MGYALFLFYILLGVINAYLLLSREKPTRILWAGGVAGLIFLMWSHVPFSFLFGFGILSHVLGLILVIVWTIVFYVIKRRHLPRLSGLLHRRWKPDKEDLFLLAAVFVMSLYCIVCLYSHTLYEIDGAYYTGQCTYGDMNFHLGIITSIKEQGSFPPDYNIFPGQRLDYYFLSDSVSSSLYLFGCSLKAAYMLPMIFAFMLTFAGMWHLAYAVLKRVSKTLTAFILFFFNGGFGLMYFLDGLKAEGGAENFNRIFTAYYETPTNYVNSGSRLSNICWTNTVVDMMLPQRATLFGWMSVFLVLYLLYLAVFEDRNELFLAAGILGGLLPMIQTYSYFTLGITALVWLIHSCVRNRFGKKTLLNWLKFGLPAVILAIPQFYIWIFGEVSEERFLRFEFNAYNATDHWLWFWVKNVGIVFILLLPAFLNASRRLKIVHAAGALIFVISEFIVFQTFAYDNNKLYLMWYLFAVLLVADFLVDCYDKLRSMKAARIVVAAMLLIVCTASAFFTMIREYNSGREGRNYMLYNKDHIASAEYIRENTEPDALFLSYNNHNNTVACLTGRNIFTGSGTFLYSHGVDYNGRAEIVKSMFTDAAAFEKYRAEYGFDYIYLSSYERSNYTGLIEGYFEERFPVVFEQGEVKIYDIR</sequence>
<keyword evidence="1" id="KW-1133">Transmembrane helix</keyword>
<evidence type="ECO:0000313" key="3">
    <source>
        <dbReference type="Proteomes" id="UP000824089"/>
    </source>
</evidence>
<name>A0A9D1LB63_9CLOT</name>